<dbReference type="EMBL" id="CAFBMW010000031">
    <property type="protein sequence ID" value="CAB4957851.1"/>
    <property type="molecule type" value="Genomic_DNA"/>
</dbReference>
<organism evidence="2">
    <name type="scientific">freshwater metagenome</name>
    <dbReference type="NCBI Taxonomy" id="449393"/>
    <lineage>
        <taxon>unclassified sequences</taxon>
        <taxon>metagenomes</taxon>
        <taxon>ecological metagenomes</taxon>
    </lineage>
</organism>
<keyword evidence="1" id="KW-0472">Membrane</keyword>
<reference evidence="2" key="1">
    <citation type="submission" date="2020-05" db="EMBL/GenBank/DDBJ databases">
        <authorList>
            <person name="Chiriac C."/>
            <person name="Salcher M."/>
            <person name="Ghai R."/>
            <person name="Kavagutti S V."/>
        </authorList>
    </citation>
    <scope>NUCLEOTIDE SEQUENCE</scope>
</reference>
<dbReference type="InterPro" id="IPR010390">
    <property type="entry name" value="ABC-2_transporter-like"/>
</dbReference>
<feature type="transmembrane region" description="Helical" evidence="1">
    <location>
        <begin position="75"/>
        <end position="95"/>
    </location>
</feature>
<sequence>MAETSTTSVTARLWHPVARYGDMVRLWVRAELSYPASFAMLVVGSMLINALDFAGIAIMFSSIDSLGGFGLREIALLYGATGVGIGIADTLIGSVERIGEFIRTGRLDQMLTKPVPLLVQVCSDRFTLRRLGRITQASVVMAWALPIVDWTPSRVLVALLMVLSSSALFFGLFVLFSCVQFWTSDASEFANAFTYGGNTLTQYPLTVFPRELAIALTVVLPIAFVNWYPCLYLLGRPDPFGFPEWLQFCSPLAAALVVAAALLVWRTGVRRYTSTGS</sequence>
<evidence type="ECO:0000313" key="2">
    <source>
        <dbReference type="EMBL" id="CAB4957851.1"/>
    </source>
</evidence>
<keyword evidence="1" id="KW-1133">Transmembrane helix</keyword>
<feature type="transmembrane region" description="Helical" evidence="1">
    <location>
        <begin position="245"/>
        <end position="265"/>
    </location>
</feature>
<dbReference type="PANTHER" id="PTHR36833">
    <property type="entry name" value="SLR0610 PROTEIN-RELATED"/>
    <property type="match status" value="1"/>
</dbReference>
<feature type="transmembrane region" description="Helical" evidence="1">
    <location>
        <begin position="212"/>
        <end position="233"/>
    </location>
</feature>
<keyword evidence="1" id="KW-0812">Transmembrane</keyword>
<proteinExistence type="predicted"/>
<gene>
    <name evidence="2" type="ORF">UFOPK3662_03012</name>
</gene>
<feature type="transmembrane region" description="Helical" evidence="1">
    <location>
        <begin position="155"/>
        <end position="182"/>
    </location>
</feature>
<dbReference type="Pfam" id="PF06182">
    <property type="entry name" value="ABC2_membrane_6"/>
    <property type="match status" value="1"/>
</dbReference>
<name>A0A6J7KR14_9ZZZZ</name>
<feature type="transmembrane region" description="Helical" evidence="1">
    <location>
        <begin position="38"/>
        <end position="63"/>
    </location>
</feature>
<evidence type="ECO:0000256" key="1">
    <source>
        <dbReference type="SAM" id="Phobius"/>
    </source>
</evidence>
<accession>A0A6J7KR14</accession>
<dbReference type="PANTHER" id="PTHR36833:SF1">
    <property type="entry name" value="INTEGRAL MEMBRANE TRANSPORT PROTEIN"/>
    <property type="match status" value="1"/>
</dbReference>
<dbReference type="AlphaFoldDB" id="A0A6J7KR14"/>
<protein>
    <submittedName>
        <fullName evidence="2">Unannotated protein</fullName>
    </submittedName>
</protein>